<evidence type="ECO:0000313" key="2">
    <source>
        <dbReference type="EMBL" id="AOM78808.1"/>
    </source>
</evidence>
<feature type="domain" description="MACPF" evidence="1">
    <location>
        <begin position="34"/>
        <end position="355"/>
    </location>
</feature>
<dbReference type="KEGG" id="psty:BFS30_17485"/>
<dbReference type="PROSITE" id="PS51412">
    <property type="entry name" value="MACPF_2"/>
    <property type="match status" value="1"/>
</dbReference>
<accession>A0A1D7QJF5</accession>
<gene>
    <name evidence="2" type="ORF">BFS30_17485</name>
</gene>
<name>A0A1D7QJF5_9SPHI</name>
<protein>
    <recommendedName>
        <fullName evidence="1">MACPF domain-containing protein</fullName>
    </recommendedName>
</protein>
<dbReference type="RefSeq" id="WP_069380472.1">
    <property type="nucleotide sequence ID" value="NZ_CP017141.1"/>
</dbReference>
<dbReference type="InterPro" id="IPR043708">
    <property type="entry name" value="DUF5648"/>
</dbReference>
<evidence type="ECO:0000259" key="1">
    <source>
        <dbReference type="PROSITE" id="PS51412"/>
    </source>
</evidence>
<dbReference type="Pfam" id="PF18885">
    <property type="entry name" value="DUF5648"/>
    <property type="match status" value="1"/>
</dbReference>
<dbReference type="Pfam" id="PF01823">
    <property type="entry name" value="MACPF"/>
    <property type="match status" value="1"/>
</dbReference>
<organism evidence="2 3">
    <name type="scientific">Pedobacter steynii</name>
    <dbReference type="NCBI Taxonomy" id="430522"/>
    <lineage>
        <taxon>Bacteria</taxon>
        <taxon>Pseudomonadati</taxon>
        <taxon>Bacteroidota</taxon>
        <taxon>Sphingobacteriia</taxon>
        <taxon>Sphingobacteriales</taxon>
        <taxon>Sphingobacteriaceae</taxon>
        <taxon>Pedobacter</taxon>
    </lineage>
</organism>
<proteinExistence type="predicted"/>
<evidence type="ECO:0000313" key="3">
    <source>
        <dbReference type="Proteomes" id="UP000094313"/>
    </source>
</evidence>
<keyword evidence="3" id="KW-1185">Reference proteome</keyword>
<dbReference type="OrthoDB" id="1038436at2"/>
<dbReference type="EMBL" id="CP017141">
    <property type="protein sequence ID" value="AOM78808.1"/>
    <property type="molecule type" value="Genomic_DNA"/>
</dbReference>
<dbReference type="AlphaFoldDB" id="A0A1D7QJF5"/>
<dbReference type="PROSITE" id="PS51257">
    <property type="entry name" value="PROKAR_LIPOPROTEIN"/>
    <property type="match status" value="1"/>
</dbReference>
<sequence>MKKQTKMACLILAFAAIVSGCKKNDTINSDSGILSKSKGQLSAGDGKWDLLGYGVDVTGDLLDASSISDVAIFDMPRFELDYRNRLDSYGTTENSQEFYGGASALDYVKDVSKKKNFKVGGNVSIDTTTKFTGSLERNTSDQNIYTYSTKFSYATFEVQQRIKRLRFTGDATLDLLMQYLTPEFVNNIATQSADDLVRRYGTHVMMDISIGGRLRFNYSGAIINESNLEKKTRTTKAGLGFTVLKAIGINIDGEITKDEMTKAATESRNKQYKLKFYGGSTSGRNISFDTNGNTSENINFGSWEQSITDRNAALLDVHNSLFLYDFIADPVKKAAVKVAVEKHIKDNQIKLSPQEVYEFSTPLLNKHANNLDPNMHMLFPAGGWRPNGQPFKAYPNAYNGSVPVYQFTNQATSDRFLSTNRNFSLPNYNYDGILFYAYAYQATGTVPIYQLAYPRDPDHFYHPDRNVIAPFVGWQVDGVAFWAFPN</sequence>
<reference evidence="2 3" key="1">
    <citation type="submission" date="2016-08" db="EMBL/GenBank/DDBJ databases">
        <authorList>
            <person name="Seilhamer J.J."/>
        </authorList>
    </citation>
    <scope>NUCLEOTIDE SEQUENCE [LARGE SCALE GENOMIC DNA]</scope>
    <source>
        <strain evidence="2 3">DX4</strain>
    </source>
</reference>
<dbReference type="InterPro" id="IPR020864">
    <property type="entry name" value="MACPF"/>
</dbReference>
<dbReference type="Proteomes" id="UP000094313">
    <property type="component" value="Chromosome"/>
</dbReference>